<dbReference type="InterPro" id="IPR050259">
    <property type="entry name" value="SDR"/>
</dbReference>
<proteinExistence type="inferred from homology"/>
<dbReference type="Gene3D" id="3.40.50.720">
    <property type="entry name" value="NAD(P)-binding Rossmann-like Domain"/>
    <property type="match status" value="1"/>
</dbReference>
<keyword evidence="2" id="KW-0560">Oxidoreductase</keyword>
<comment type="caution">
    <text evidence="4">The sequence shown here is derived from an EMBL/GenBank/DDBJ whole genome shotgun (WGS) entry which is preliminary data.</text>
</comment>
<organism evidence="4 5">
    <name type="scientific">Luoshenia tenuis</name>
    <dbReference type="NCBI Taxonomy" id="2763654"/>
    <lineage>
        <taxon>Bacteria</taxon>
        <taxon>Bacillati</taxon>
        <taxon>Bacillota</taxon>
        <taxon>Clostridia</taxon>
        <taxon>Christensenellales</taxon>
        <taxon>Christensenellaceae</taxon>
        <taxon>Luoshenia</taxon>
    </lineage>
</organism>
<evidence type="ECO:0000313" key="4">
    <source>
        <dbReference type="EMBL" id="MBC8528280.1"/>
    </source>
</evidence>
<dbReference type="CDD" id="cd05233">
    <property type="entry name" value="SDR_c"/>
    <property type="match status" value="1"/>
</dbReference>
<dbReference type="PRINTS" id="PR00081">
    <property type="entry name" value="GDHRDH"/>
</dbReference>
<dbReference type="EMBL" id="JACRSO010000001">
    <property type="protein sequence ID" value="MBC8528280.1"/>
    <property type="molecule type" value="Genomic_DNA"/>
</dbReference>
<dbReference type="Proteomes" id="UP000654279">
    <property type="component" value="Unassembled WGS sequence"/>
</dbReference>
<name>A0A926CX28_9FIRM</name>
<keyword evidence="3" id="KW-0443">Lipid metabolism</keyword>
<keyword evidence="3" id="KW-0753">Steroid metabolism</keyword>
<comment type="similarity">
    <text evidence="1">Belongs to the short-chain dehydrogenases/reductases (SDR) family.</text>
</comment>
<reference evidence="4" key="1">
    <citation type="submission" date="2020-08" db="EMBL/GenBank/DDBJ databases">
        <title>Genome public.</title>
        <authorList>
            <person name="Liu C."/>
            <person name="Sun Q."/>
        </authorList>
    </citation>
    <scope>NUCLEOTIDE SEQUENCE</scope>
    <source>
        <strain evidence="4">NSJ-44</strain>
    </source>
</reference>
<dbReference type="FunFam" id="3.40.50.720:FF:000084">
    <property type="entry name" value="Short-chain dehydrogenase reductase"/>
    <property type="match status" value="1"/>
</dbReference>
<dbReference type="InterPro" id="IPR036291">
    <property type="entry name" value="NAD(P)-bd_dom_sf"/>
</dbReference>
<dbReference type="AlphaFoldDB" id="A0A926CX28"/>
<evidence type="ECO:0000256" key="1">
    <source>
        <dbReference type="ARBA" id="ARBA00006484"/>
    </source>
</evidence>
<dbReference type="PANTHER" id="PTHR42879">
    <property type="entry name" value="3-OXOACYL-(ACYL-CARRIER-PROTEIN) REDUCTASE"/>
    <property type="match status" value="1"/>
</dbReference>
<dbReference type="RefSeq" id="WP_249284314.1">
    <property type="nucleotide sequence ID" value="NZ_JACRSO010000001.1"/>
</dbReference>
<keyword evidence="5" id="KW-1185">Reference proteome</keyword>
<protein>
    <submittedName>
        <fullName evidence="4">SDR family oxidoreductase</fullName>
    </submittedName>
</protein>
<evidence type="ECO:0000256" key="2">
    <source>
        <dbReference type="ARBA" id="ARBA00023002"/>
    </source>
</evidence>
<dbReference type="GO" id="GO:0008206">
    <property type="term" value="P:bile acid metabolic process"/>
    <property type="evidence" value="ECO:0007669"/>
    <property type="project" value="UniProtKB-ARBA"/>
</dbReference>
<dbReference type="PANTHER" id="PTHR42879:SF2">
    <property type="entry name" value="3-OXOACYL-[ACYL-CARRIER-PROTEIN] REDUCTASE FABG"/>
    <property type="match status" value="1"/>
</dbReference>
<accession>A0A926CX28</accession>
<dbReference type="SUPFAM" id="SSF51735">
    <property type="entry name" value="NAD(P)-binding Rossmann-fold domains"/>
    <property type="match status" value="1"/>
</dbReference>
<gene>
    <name evidence="4" type="ORF">H8699_02350</name>
</gene>
<evidence type="ECO:0000256" key="3">
    <source>
        <dbReference type="ARBA" id="ARBA00023221"/>
    </source>
</evidence>
<dbReference type="InterPro" id="IPR002347">
    <property type="entry name" value="SDR_fam"/>
</dbReference>
<dbReference type="Pfam" id="PF13561">
    <property type="entry name" value="adh_short_C2"/>
    <property type="match status" value="1"/>
</dbReference>
<sequence length="275" mass="29463">MRKGVLVTGGSRGIGSGIARCMAQDGYDVAFTYRGAHKEAQALCRELEGYGARAFCRQANLEKVEDCRETVAWAAQALGQLDAAVCNAGVTLTYPFQDFPLEQMQTLMDLNLRGYLLTAQAAAKVMISAGRPGAIVMITSVRATRAFPEDAVYGGIKAALCRAAEGMALDLARYGIRVNTVAPGYIQTRDTPEVQAFSDGFGARIPLGRAGRPEDIGQAVRFLCSSQAAYITGATLRVDGGLILPGMPEVPFGPAWGNPDYPPDREILDYRFPGE</sequence>
<dbReference type="GO" id="GO:0016491">
    <property type="term" value="F:oxidoreductase activity"/>
    <property type="evidence" value="ECO:0007669"/>
    <property type="project" value="UniProtKB-KW"/>
</dbReference>
<evidence type="ECO:0000313" key="5">
    <source>
        <dbReference type="Proteomes" id="UP000654279"/>
    </source>
</evidence>